<organism evidence="2 3">
    <name type="scientific">Xenopus laevis</name>
    <name type="common">African clawed frog</name>
    <dbReference type="NCBI Taxonomy" id="8355"/>
    <lineage>
        <taxon>Eukaryota</taxon>
        <taxon>Metazoa</taxon>
        <taxon>Chordata</taxon>
        <taxon>Craniata</taxon>
        <taxon>Vertebrata</taxon>
        <taxon>Euteleostomi</taxon>
        <taxon>Amphibia</taxon>
        <taxon>Batrachia</taxon>
        <taxon>Anura</taxon>
        <taxon>Pipoidea</taxon>
        <taxon>Pipidae</taxon>
        <taxon>Xenopodinae</taxon>
        <taxon>Xenopus</taxon>
        <taxon>Xenopus</taxon>
    </lineage>
</organism>
<evidence type="ECO:0000313" key="2">
    <source>
        <dbReference type="Proteomes" id="UP000186698"/>
    </source>
</evidence>
<proteinExistence type="predicted"/>
<dbReference type="PANTHER" id="PTHR24061">
    <property type="entry name" value="CALCIUM-SENSING RECEPTOR-RELATED"/>
    <property type="match status" value="1"/>
</dbReference>
<dbReference type="InterPro" id="IPR000068">
    <property type="entry name" value="GPCR_3_Ca_sens_rcpt-rel"/>
</dbReference>
<dbReference type="Pfam" id="PF07562">
    <property type="entry name" value="NCD3G"/>
    <property type="match status" value="1"/>
</dbReference>
<dbReference type="GO" id="GO:0005886">
    <property type="term" value="C:plasma membrane"/>
    <property type="evidence" value="ECO:0007669"/>
    <property type="project" value="TreeGrafter"/>
</dbReference>
<name>A0A8J1MK76_XENLA</name>
<protein>
    <submittedName>
        <fullName evidence="3">Vomeronasal type-2 receptor 116-like</fullName>
    </submittedName>
</protein>
<reference evidence="3" key="1">
    <citation type="submission" date="2025-08" db="UniProtKB">
        <authorList>
            <consortium name="RefSeq"/>
        </authorList>
    </citation>
    <scope>IDENTIFICATION</scope>
    <source>
        <strain evidence="3">J_2021</strain>
        <tissue evidence="3">Erythrocytes</tissue>
    </source>
</reference>
<dbReference type="InterPro" id="IPR011500">
    <property type="entry name" value="GPCR_3_9-Cys_dom"/>
</dbReference>
<dbReference type="PANTHER" id="PTHR24061:SF599">
    <property type="entry name" value="G-PROTEIN COUPLED RECEPTORS FAMILY 3 PROFILE DOMAIN-CONTAINING PROTEIN"/>
    <property type="match status" value="1"/>
</dbReference>
<dbReference type="RefSeq" id="XP_041442169.1">
    <property type="nucleotide sequence ID" value="XM_041586235.1"/>
</dbReference>
<dbReference type="GO" id="GO:0004930">
    <property type="term" value="F:G protein-coupled receptor activity"/>
    <property type="evidence" value="ECO:0007669"/>
    <property type="project" value="InterPro"/>
</dbReference>
<sequence>MREANPQKALPKSGWASSDFCVSPWAPPDQQLNITSSLIKWKTNNNEIPIAQCSANCVPGYRKVPIPGAKTCCYDCAPCSNGEISNTTDSENCFQCPDMEWPNKKRIQCIPMKEDFLTYSDDVLSLLFYPS</sequence>
<dbReference type="Gene3D" id="2.10.50.30">
    <property type="entry name" value="GPCR, family 3, nine cysteines domain"/>
    <property type="match status" value="1"/>
</dbReference>
<keyword evidence="2" id="KW-1185">Reference proteome</keyword>
<evidence type="ECO:0000259" key="1">
    <source>
        <dbReference type="Pfam" id="PF07562"/>
    </source>
</evidence>
<dbReference type="FunFam" id="2.10.50.30:FF:000003">
    <property type="entry name" value="Vomeronasal 2, receptor 120"/>
    <property type="match status" value="1"/>
</dbReference>
<gene>
    <name evidence="3" type="primary">LOC121401478</name>
</gene>
<accession>A0A8J1MK76</accession>
<feature type="domain" description="GPCR family 3 nine cysteines" evidence="1">
    <location>
        <begin position="48"/>
        <end position="102"/>
    </location>
</feature>
<dbReference type="GeneID" id="121401478"/>
<dbReference type="Proteomes" id="UP000186698">
    <property type="component" value="Chromosome 1L"/>
</dbReference>
<dbReference type="AlphaFoldDB" id="A0A8J1MK76"/>
<dbReference type="KEGG" id="xla:121401478"/>
<dbReference type="InterPro" id="IPR038550">
    <property type="entry name" value="GPCR_3_9-Cys_sf"/>
</dbReference>
<evidence type="ECO:0000313" key="3">
    <source>
        <dbReference type="RefSeq" id="XP_041442169.1"/>
    </source>
</evidence>
<dbReference type="OrthoDB" id="5984008at2759"/>